<evidence type="ECO:0000313" key="2">
    <source>
        <dbReference type="Proteomes" id="UP001168096"/>
    </source>
</evidence>
<name>A0ACC7MIQ8_9BURK</name>
<dbReference type="EMBL" id="JASNRB020000013">
    <property type="protein sequence ID" value="MFJ1470256.1"/>
    <property type="molecule type" value="Genomic_DNA"/>
</dbReference>
<keyword evidence="2" id="KW-1185">Reference proteome</keyword>
<gene>
    <name evidence="1" type="ORF">QPK29_021290</name>
</gene>
<reference evidence="1" key="1">
    <citation type="submission" date="2024-11" db="EMBL/GenBank/DDBJ databases">
        <title>Description of Massilia orientalis sp. nov., isolated from rhizosphere soil of Ageratina adenophora.</title>
        <authorList>
            <person name="Wang Y."/>
        </authorList>
    </citation>
    <scope>NUCLEOTIDE SEQUENCE</scope>
    <source>
        <strain evidence="1">YIM B02787</strain>
    </source>
</reference>
<proteinExistence type="predicted"/>
<evidence type="ECO:0000313" key="1">
    <source>
        <dbReference type="EMBL" id="MFJ1470256.1"/>
    </source>
</evidence>
<protein>
    <submittedName>
        <fullName evidence="1">Uncharacterized protein</fullName>
    </submittedName>
</protein>
<dbReference type="Proteomes" id="UP001168096">
    <property type="component" value="Unassembled WGS sequence"/>
</dbReference>
<comment type="caution">
    <text evidence="1">The sequence shown here is derived from an EMBL/GenBank/DDBJ whole genome shotgun (WGS) entry which is preliminary data.</text>
</comment>
<accession>A0ACC7MIQ8</accession>
<sequence length="43" mass="4489">MAMHTAASQLEAATGRVVHLELKSNLGAAQLAQLERVGTVVES</sequence>
<organism evidence="1 2">
    <name type="scientific">Massilia orientalis</name>
    <dbReference type="NCBI Taxonomy" id="3050128"/>
    <lineage>
        <taxon>Bacteria</taxon>
        <taxon>Pseudomonadati</taxon>
        <taxon>Pseudomonadota</taxon>
        <taxon>Betaproteobacteria</taxon>
        <taxon>Burkholderiales</taxon>
        <taxon>Oxalobacteraceae</taxon>
        <taxon>Telluria group</taxon>
        <taxon>Massilia</taxon>
    </lineage>
</organism>